<name>A0A1V1PBF8_9BACT</name>
<dbReference type="Proteomes" id="UP000189670">
    <property type="component" value="Unassembled WGS sequence"/>
</dbReference>
<comment type="caution">
    <text evidence="1">The sequence shown here is derived from an EMBL/GenBank/DDBJ whole genome shotgun (WGS) entry which is preliminary data.</text>
</comment>
<dbReference type="Gene3D" id="3.40.190.10">
    <property type="entry name" value="Periplasmic binding protein-like II"/>
    <property type="match status" value="2"/>
</dbReference>
<dbReference type="EMBL" id="ATBP01000192">
    <property type="protein sequence ID" value="ETR72025.1"/>
    <property type="molecule type" value="Genomic_DNA"/>
</dbReference>
<gene>
    <name evidence="1" type="ORF">OMM_07752</name>
</gene>
<protein>
    <submittedName>
        <fullName evidence="1">Uncharacterized protein</fullName>
    </submittedName>
</protein>
<evidence type="ECO:0000313" key="1">
    <source>
        <dbReference type="EMBL" id="ETR72025.1"/>
    </source>
</evidence>
<dbReference type="AlphaFoldDB" id="A0A1V1PBF8"/>
<organism evidence="1 2">
    <name type="scientific">Candidatus Magnetoglobus multicellularis str. Araruama</name>
    <dbReference type="NCBI Taxonomy" id="890399"/>
    <lineage>
        <taxon>Bacteria</taxon>
        <taxon>Pseudomonadati</taxon>
        <taxon>Thermodesulfobacteriota</taxon>
        <taxon>Desulfobacteria</taxon>
        <taxon>Desulfobacterales</taxon>
        <taxon>Desulfobacteraceae</taxon>
        <taxon>Candidatus Magnetoglobus</taxon>
    </lineage>
</organism>
<sequence>MIHLSLDKGIAETHFLLSTIEYPPLFQKERIPGKGFGIARDLATEAFNAAGYQVSYHILPMARCTRMNKQYVANVGAINWFKNANMMDRVLYANVTHSKFVLFYKKETFPDGIHFEKLEDLKKYGRIGNVRGSSTTKIVQKAGLNIDWASSLESNFKKLQGSRFDVAISIQLAGWTVLQRLYPDELQKFDCCEKAIFDIPISVTFLKENQHIYHEFMKGLRTIVNKGRFLQILNLYYGSSKIPEEVLAILKRYQCNDMHTSNQ</sequence>
<accession>A0A1V1PBF8</accession>
<dbReference type="SUPFAM" id="SSF53850">
    <property type="entry name" value="Periplasmic binding protein-like II"/>
    <property type="match status" value="1"/>
</dbReference>
<evidence type="ECO:0000313" key="2">
    <source>
        <dbReference type="Proteomes" id="UP000189670"/>
    </source>
</evidence>
<reference evidence="2" key="1">
    <citation type="submission" date="2012-11" db="EMBL/GenBank/DDBJ databases">
        <authorList>
            <person name="Lucero-Rivera Y.E."/>
            <person name="Tovar-Ramirez D."/>
        </authorList>
    </citation>
    <scope>NUCLEOTIDE SEQUENCE [LARGE SCALE GENOMIC DNA]</scope>
    <source>
        <strain evidence="2">Araruama</strain>
    </source>
</reference>
<proteinExistence type="predicted"/>